<dbReference type="GeneID" id="28997536"/>
<protein>
    <submittedName>
        <fullName evidence="1">Uncharacterized protein</fullName>
    </submittedName>
</protein>
<dbReference type="RefSeq" id="XP_018288234.1">
    <property type="nucleotide sequence ID" value="XM_018436630.1"/>
</dbReference>
<proteinExistence type="predicted"/>
<dbReference type="AlphaFoldDB" id="A0A162NJB1"/>
<dbReference type="InParanoid" id="A0A162NJB1"/>
<dbReference type="VEuPathDB" id="FungiDB:PHYBLDRAFT_171578"/>
<dbReference type="EMBL" id="KV440989">
    <property type="protein sequence ID" value="OAD70194.1"/>
    <property type="molecule type" value="Genomic_DNA"/>
</dbReference>
<sequence>MAVQKLGTGTSVRKQGKNTTHKTLCGIFLGSNSKYMKYSLVTKIEYNVNRHFNYFNGVEFHKFLSSEEDQTHELIYNSHHVLAEMSLSEHRALKINFLFFSFSLTSDVDSRILLANTHDRKFYVRDAGGYSSVSSITRAVSALQLVQLYIYVFNQTAIV</sequence>
<accession>A0A162NJB1</accession>
<name>A0A162NJB1_PHYB8</name>
<organism evidence="1 2">
    <name type="scientific">Phycomyces blakesleeanus (strain ATCC 8743b / DSM 1359 / FGSC 10004 / NBRC 33097 / NRRL 1555)</name>
    <dbReference type="NCBI Taxonomy" id="763407"/>
    <lineage>
        <taxon>Eukaryota</taxon>
        <taxon>Fungi</taxon>
        <taxon>Fungi incertae sedis</taxon>
        <taxon>Mucoromycota</taxon>
        <taxon>Mucoromycotina</taxon>
        <taxon>Mucoromycetes</taxon>
        <taxon>Mucorales</taxon>
        <taxon>Phycomycetaceae</taxon>
        <taxon>Phycomyces</taxon>
    </lineage>
</organism>
<gene>
    <name evidence="1" type="ORF">PHYBLDRAFT_171578</name>
</gene>
<evidence type="ECO:0000313" key="1">
    <source>
        <dbReference type="EMBL" id="OAD70194.1"/>
    </source>
</evidence>
<keyword evidence="2" id="KW-1185">Reference proteome</keyword>
<evidence type="ECO:0000313" key="2">
    <source>
        <dbReference type="Proteomes" id="UP000077315"/>
    </source>
</evidence>
<reference evidence="2" key="1">
    <citation type="submission" date="2015-06" db="EMBL/GenBank/DDBJ databases">
        <title>Expansion of signal transduction pathways in fungi by whole-genome duplication.</title>
        <authorList>
            <consortium name="DOE Joint Genome Institute"/>
            <person name="Corrochano L.M."/>
            <person name="Kuo A."/>
            <person name="Marcet-Houben M."/>
            <person name="Polaino S."/>
            <person name="Salamov A."/>
            <person name="Villalobos J.M."/>
            <person name="Alvarez M.I."/>
            <person name="Avalos J."/>
            <person name="Benito E.P."/>
            <person name="Benoit I."/>
            <person name="Burger G."/>
            <person name="Camino L.P."/>
            <person name="Canovas D."/>
            <person name="Cerda-Olmedo E."/>
            <person name="Cheng J.-F."/>
            <person name="Dominguez A."/>
            <person name="Elias M."/>
            <person name="Eslava A.P."/>
            <person name="Glaser F."/>
            <person name="Grimwood J."/>
            <person name="Gutierrez G."/>
            <person name="Heitman J."/>
            <person name="Henrissat B."/>
            <person name="Iturriaga E.A."/>
            <person name="Lang B.F."/>
            <person name="Lavin J.L."/>
            <person name="Lee S."/>
            <person name="Li W."/>
            <person name="Lindquist E."/>
            <person name="Lopez-Garcia S."/>
            <person name="Luque E.M."/>
            <person name="Marcos A.T."/>
            <person name="Martin J."/>
            <person name="McCluskey K."/>
            <person name="Medina H.R."/>
            <person name="Miralles-Duran A."/>
            <person name="Miyazaki A."/>
            <person name="Munoz-Torres E."/>
            <person name="Oguiza J.A."/>
            <person name="Ohm R."/>
            <person name="Olmedo M."/>
            <person name="Orejas M."/>
            <person name="Ortiz-Castellanos L."/>
            <person name="Pisabarro A.G."/>
            <person name="Rodriguez-Romero J."/>
            <person name="Ruiz-Herrera J."/>
            <person name="Ruiz-Vazquez R."/>
            <person name="Sanz C."/>
            <person name="Schackwitz W."/>
            <person name="Schmutz J."/>
            <person name="Shahriari M."/>
            <person name="Shelest E."/>
            <person name="Silva-Franco F."/>
            <person name="Soanes D."/>
            <person name="Syed K."/>
            <person name="Tagua V.G."/>
            <person name="Talbot N.J."/>
            <person name="Thon M."/>
            <person name="De vries R.P."/>
            <person name="Wiebenga A."/>
            <person name="Yadav J.S."/>
            <person name="Braun E.L."/>
            <person name="Baker S."/>
            <person name="Garre V."/>
            <person name="Horwitz B."/>
            <person name="Torres-Martinez S."/>
            <person name="Idnurm A."/>
            <person name="Herrera-Estrella A."/>
            <person name="Gabaldon T."/>
            <person name="Grigoriev I.V."/>
        </authorList>
    </citation>
    <scope>NUCLEOTIDE SEQUENCE [LARGE SCALE GENOMIC DNA]</scope>
    <source>
        <strain evidence="2">NRRL 1555(-)</strain>
    </source>
</reference>
<dbReference type="Proteomes" id="UP000077315">
    <property type="component" value="Unassembled WGS sequence"/>
</dbReference>